<feature type="domain" description="Schlafen AlbA-2" evidence="1">
    <location>
        <begin position="45"/>
        <end position="157"/>
    </location>
</feature>
<reference evidence="3" key="1">
    <citation type="submission" date="2016-10" db="EMBL/GenBank/DDBJ databases">
        <authorList>
            <person name="de Groot N.N."/>
        </authorList>
    </citation>
    <scope>NUCLEOTIDE SEQUENCE [LARGE SCALE GENOMIC DNA]</scope>
    <source>
        <strain evidence="3">BP1-145</strain>
    </source>
</reference>
<evidence type="ECO:0000313" key="3">
    <source>
        <dbReference type="Proteomes" id="UP000199134"/>
    </source>
</evidence>
<dbReference type="PANTHER" id="PTHR30595:SF6">
    <property type="entry name" value="SCHLAFEN ALBA-2 DOMAIN-CONTAINING PROTEIN"/>
    <property type="match status" value="1"/>
</dbReference>
<name>A0A1H0DRU3_9BACT</name>
<dbReference type="AlphaFoldDB" id="A0A1H0DRU3"/>
<dbReference type="GO" id="GO:0003677">
    <property type="term" value="F:DNA binding"/>
    <property type="evidence" value="ECO:0007669"/>
    <property type="project" value="UniProtKB-KW"/>
</dbReference>
<dbReference type="InterPro" id="IPR007421">
    <property type="entry name" value="Schlafen_AlbA_2_dom"/>
</dbReference>
<dbReference type="Proteomes" id="UP000199134">
    <property type="component" value="Unassembled WGS sequence"/>
</dbReference>
<proteinExistence type="predicted"/>
<dbReference type="EMBL" id="FNIW01000002">
    <property type="protein sequence ID" value="SDN72711.1"/>
    <property type="molecule type" value="Genomic_DNA"/>
</dbReference>
<dbReference type="InterPro" id="IPR036390">
    <property type="entry name" value="WH_DNA-bd_sf"/>
</dbReference>
<evidence type="ECO:0000259" key="1">
    <source>
        <dbReference type="Pfam" id="PF04326"/>
    </source>
</evidence>
<dbReference type="Gene3D" id="3.30.950.30">
    <property type="entry name" value="Schlafen, AAA domain"/>
    <property type="match status" value="1"/>
</dbReference>
<keyword evidence="2" id="KW-0238">DNA-binding</keyword>
<dbReference type="Pfam" id="PF04326">
    <property type="entry name" value="SLFN_AlbA_2"/>
    <property type="match status" value="1"/>
</dbReference>
<evidence type="ECO:0000313" key="2">
    <source>
        <dbReference type="EMBL" id="SDN72711.1"/>
    </source>
</evidence>
<dbReference type="SUPFAM" id="SSF46785">
    <property type="entry name" value="Winged helix' DNA-binding domain"/>
    <property type="match status" value="1"/>
</dbReference>
<accession>A0A1H0DRU3</accession>
<dbReference type="InterPro" id="IPR038461">
    <property type="entry name" value="Schlafen_AlbA_2_dom_sf"/>
</dbReference>
<organism evidence="2 3">
    <name type="scientific">Prevotella communis</name>
    <dbReference type="NCBI Taxonomy" id="2913614"/>
    <lineage>
        <taxon>Bacteria</taxon>
        <taxon>Pseudomonadati</taxon>
        <taxon>Bacteroidota</taxon>
        <taxon>Bacteroidia</taxon>
        <taxon>Bacteroidales</taxon>
        <taxon>Prevotellaceae</taxon>
        <taxon>Prevotella</taxon>
    </lineage>
</organism>
<dbReference type="PANTHER" id="PTHR30595">
    <property type="entry name" value="GLPR-RELATED TRANSCRIPTIONAL REPRESSOR"/>
    <property type="match status" value="1"/>
</dbReference>
<gene>
    <name evidence="2" type="ORF">SAMN04487900_102132</name>
</gene>
<sequence>MMKACIRKVARFFCLKERDSSDNLHNFAPRMDDKHYLLSLIREGEHQQQDFKYRVADACKLAKTVSAFANTDGGRLLIGVRDDGHLSGVRSEEEIYMMHQAAYKYCKPEASIKFDTYHVEGRTIVIATVPPSPNRPICALDEEGNKRAYIRINDENIVASPVHLALWREQQKPLGAIMTYNDTVRQLLNAIEGQRTLNQIVRALRLSRPKVIALLARLIRFGIVRWEYQSQQFLFSQI</sequence>
<comment type="caution">
    <text evidence="2">The sequence shown here is derived from an EMBL/GenBank/DDBJ whole genome shotgun (WGS) entry which is preliminary data.</text>
</comment>
<protein>
    <submittedName>
        <fullName evidence="2">DNA-binding domain-containing protein</fullName>
    </submittedName>
</protein>